<organism evidence="3 4">
    <name type="scientific">Ligilactobacillus hayakitensis DSM 18933 = JCM 14209</name>
    <dbReference type="NCBI Taxonomy" id="1423755"/>
    <lineage>
        <taxon>Bacteria</taxon>
        <taxon>Bacillati</taxon>
        <taxon>Bacillota</taxon>
        <taxon>Bacilli</taxon>
        <taxon>Lactobacillales</taxon>
        <taxon>Lactobacillaceae</taxon>
        <taxon>Ligilactobacillus</taxon>
    </lineage>
</organism>
<dbReference type="Pfam" id="PF13279">
    <property type="entry name" value="4HBT_2"/>
    <property type="match status" value="1"/>
</dbReference>
<comment type="caution">
    <text evidence="3">The sequence shown here is derived from an EMBL/GenBank/DDBJ whole genome shotgun (WGS) entry which is preliminary data.</text>
</comment>
<dbReference type="STRING" id="1423755.FC40_GL001390"/>
<dbReference type="SUPFAM" id="SSF54637">
    <property type="entry name" value="Thioesterase/thiol ester dehydrase-isomerase"/>
    <property type="match status" value="1"/>
</dbReference>
<proteinExistence type="inferred from homology"/>
<keyword evidence="2" id="KW-0378">Hydrolase</keyword>
<evidence type="ECO:0008006" key="5">
    <source>
        <dbReference type="Google" id="ProtNLM"/>
    </source>
</evidence>
<dbReference type="PATRIC" id="fig|1423755.3.peg.1477"/>
<dbReference type="PIRSF" id="PIRSF003230">
    <property type="entry name" value="YbgC"/>
    <property type="match status" value="1"/>
</dbReference>
<protein>
    <recommendedName>
        <fullName evidence="5">Esterase</fullName>
    </recommendedName>
</protein>
<dbReference type="OrthoDB" id="9800856at2"/>
<reference evidence="3 4" key="1">
    <citation type="journal article" date="2015" name="Genome Announc.">
        <title>Expanding the biotechnology potential of lactobacilli through comparative genomics of 213 strains and associated genera.</title>
        <authorList>
            <person name="Sun Z."/>
            <person name="Harris H.M."/>
            <person name="McCann A."/>
            <person name="Guo C."/>
            <person name="Argimon S."/>
            <person name="Zhang W."/>
            <person name="Yang X."/>
            <person name="Jeffery I.B."/>
            <person name="Cooney J.C."/>
            <person name="Kagawa T.F."/>
            <person name="Liu W."/>
            <person name="Song Y."/>
            <person name="Salvetti E."/>
            <person name="Wrobel A."/>
            <person name="Rasinkangas P."/>
            <person name="Parkhill J."/>
            <person name="Rea M.C."/>
            <person name="O'Sullivan O."/>
            <person name="Ritari J."/>
            <person name="Douillard F.P."/>
            <person name="Paul Ross R."/>
            <person name="Yang R."/>
            <person name="Briner A.E."/>
            <person name="Felis G.E."/>
            <person name="de Vos W.M."/>
            <person name="Barrangou R."/>
            <person name="Klaenhammer T.R."/>
            <person name="Caufield P.W."/>
            <person name="Cui Y."/>
            <person name="Zhang H."/>
            <person name="O'Toole P.W."/>
        </authorList>
    </citation>
    <scope>NUCLEOTIDE SEQUENCE [LARGE SCALE GENOMIC DNA]</scope>
    <source>
        <strain evidence="3 4">DSM 18933</strain>
    </source>
</reference>
<accession>A0A0R1WQI8</accession>
<dbReference type="NCBIfam" id="TIGR00051">
    <property type="entry name" value="YbgC/FadM family acyl-CoA thioesterase"/>
    <property type="match status" value="1"/>
</dbReference>
<dbReference type="InterPro" id="IPR029069">
    <property type="entry name" value="HotDog_dom_sf"/>
</dbReference>
<keyword evidence="4" id="KW-1185">Reference proteome</keyword>
<evidence type="ECO:0000256" key="2">
    <source>
        <dbReference type="ARBA" id="ARBA00022801"/>
    </source>
</evidence>
<gene>
    <name evidence="3" type="ORF">FC40_GL001390</name>
</gene>
<dbReference type="GO" id="GO:0047617">
    <property type="term" value="F:fatty acyl-CoA hydrolase activity"/>
    <property type="evidence" value="ECO:0007669"/>
    <property type="project" value="TreeGrafter"/>
</dbReference>
<evidence type="ECO:0000256" key="1">
    <source>
        <dbReference type="ARBA" id="ARBA00005953"/>
    </source>
</evidence>
<dbReference type="RefSeq" id="WP_025022169.1">
    <property type="nucleotide sequence ID" value="NZ_AZGD01000034.1"/>
</dbReference>
<comment type="similarity">
    <text evidence="1">Belongs to the 4-hydroxybenzoyl-CoA thioesterase family.</text>
</comment>
<dbReference type="EMBL" id="AZGD01000034">
    <property type="protein sequence ID" value="KRM19701.1"/>
    <property type="molecule type" value="Genomic_DNA"/>
</dbReference>
<dbReference type="eggNOG" id="COG0824">
    <property type="taxonomic scope" value="Bacteria"/>
</dbReference>
<dbReference type="PANTHER" id="PTHR31793:SF27">
    <property type="entry name" value="NOVEL THIOESTERASE SUPERFAMILY DOMAIN AND SAPOSIN A-TYPE DOMAIN CONTAINING PROTEIN (0610012H03RIK)"/>
    <property type="match status" value="1"/>
</dbReference>
<dbReference type="Proteomes" id="UP000051054">
    <property type="component" value="Unassembled WGS sequence"/>
</dbReference>
<dbReference type="Gene3D" id="3.10.129.10">
    <property type="entry name" value="Hotdog Thioesterase"/>
    <property type="match status" value="1"/>
</dbReference>
<evidence type="ECO:0000313" key="3">
    <source>
        <dbReference type="EMBL" id="KRM19701.1"/>
    </source>
</evidence>
<dbReference type="InterPro" id="IPR050563">
    <property type="entry name" value="4-hydroxybenzoyl-CoA_TE"/>
</dbReference>
<dbReference type="CDD" id="cd00586">
    <property type="entry name" value="4HBT"/>
    <property type="match status" value="1"/>
</dbReference>
<dbReference type="InterPro" id="IPR006684">
    <property type="entry name" value="YbgC/YbaW"/>
</dbReference>
<dbReference type="AlphaFoldDB" id="A0A0R1WQI8"/>
<dbReference type="PANTHER" id="PTHR31793">
    <property type="entry name" value="4-HYDROXYBENZOYL-COA THIOESTERASE FAMILY MEMBER"/>
    <property type="match status" value="1"/>
</dbReference>
<name>A0A0R1WQI8_9LACO</name>
<evidence type="ECO:0000313" key="4">
    <source>
        <dbReference type="Proteomes" id="UP000051054"/>
    </source>
</evidence>
<sequence>MQRYRHEVKYYETDRMGITHHSNYIRWMEEARTEFLKNIGWSYAKFEEAGIISPVIETNCKYKRPTTFDDIVEIETYVINISAVKLEIGYEMYCNDELVAKGISKHCFTNRDGKILNLKKEYPKFVDQLTKYMK</sequence>